<dbReference type="Proteomes" id="UP001138500">
    <property type="component" value="Unassembled WGS sequence"/>
</dbReference>
<comment type="caution">
    <text evidence="1">The sequence shown here is derived from an EMBL/GenBank/DDBJ whole genome shotgun (WGS) entry which is preliminary data.</text>
</comment>
<organism evidence="1 2">
    <name type="scientific">Teratosphaeria destructans</name>
    <dbReference type="NCBI Taxonomy" id="418781"/>
    <lineage>
        <taxon>Eukaryota</taxon>
        <taxon>Fungi</taxon>
        <taxon>Dikarya</taxon>
        <taxon>Ascomycota</taxon>
        <taxon>Pezizomycotina</taxon>
        <taxon>Dothideomycetes</taxon>
        <taxon>Dothideomycetidae</taxon>
        <taxon>Mycosphaerellales</taxon>
        <taxon>Teratosphaeriaceae</taxon>
        <taxon>Teratosphaeria</taxon>
    </lineage>
</organism>
<protein>
    <submittedName>
        <fullName evidence="1">Uncharacterized protein</fullName>
    </submittedName>
</protein>
<sequence>MQIEGLQEWRDWIAEDSLGVEDVVSLTVERWIDGMMDLRCKQRDGSLTADERNDLEDMEGQLRRQCYDCAAGKHHRFADKHFVPVSRAQDEQWKHHQRRKLLGDAAYVND</sequence>
<evidence type="ECO:0000313" key="1">
    <source>
        <dbReference type="EMBL" id="KAH9838876.1"/>
    </source>
</evidence>
<gene>
    <name evidence="1" type="ORF">Tdes44962_MAKER01727</name>
</gene>
<keyword evidence="2" id="KW-1185">Reference proteome</keyword>
<dbReference type="EMBL" id="RIBY02000668">
    <property type="protein sequence ID" value="KAH9838876.1"/>
    <property type="molecule type" value="Genomic_DNA"/>
</dbReference>
<name>A0A9W7W5C3_9PEZI</name>
<proteinExistence type="predicted"/>
<dbReference type="AlphaFoldDB" id="A0A9W7W5C3"/>
<reference evidence="1 2" key="2">
    <citation type="journal article" date="2021" name="Curr. Genet.">
        <title>Genetic response to nitrogen starvation in the aggressive Eucalyptus foliar pathogen Teratosphaeria destructans.</title>
        <authorList>
            <person name="Havenga M."/>
            <person name="Wingfield B.D."/>
            <person name="Wingfield M.J."/>
            <person name="Dreyer L.L."/>
            <person name="Roets F."/>
            <person name="Aylward J."/>
        </authorList>
    </citation>
    <scope>NUCLEOTIDE SEQUENCE [LARGE SCALE GENOMIC DNA]</scope>
    <source>
        <strain evidence="1">CMW44962</strain>
    </source>
</reference>
<accession>A0A9W7W5C3</accession>
<reference evidence="1 2" key="1">
    <citation type="journal article" date="2018" name="IMA Fungus">
        <title>IMA Genome-F 10: Nine draft genome sequences of Claviceps purpurea s.lat., including C. arundinis, C. humidiphila, and C. cf. spartinae, pseudomolecules for the pitch canker pathogen Fusarium circinatum, draft genome of Davidsoniella eucalypti, Grosmannia galeiformis, Quambalaria eucalypti, and Teratosphaeria destructans.</title>
        <authorList>
            <person name="Wingfield B.D."/>
            <person name="Liu M."/>
            <person name="Nguyen H.D."/>
            <person name="Lane F.A."/>
            <person name="Morgan S.W."/>
            <person name="De Vos L."/>
            <person name="Wilken P.M."/>
            <person name="Duong T.A."/>
            <person name="Aylward J."/>
            <person name="Coetzee M.P."/>
            <person name="Dadej K."/>
            <person name="De Beer Z.W."/>
            <person name="Findlay W."/>
            <person name="Havenga M."/>
            <person name="Kolarik M."/>
            <person name="Menzies J.G."/>
            <person name="Naidoo K."/>
            <person name="Pochopski O."/>
            <person name="Shoukouhi P."/>
            <person name="Santana Q.C."/>
            <person name="Seifert K.A."/>
            <person name="Soal N."/>
            <person name="Steenkamp E.T."/>
            <person name="Tatham C.T."/>
            <person name="van der Nest M.A."/>
            <person name="Wingfield M.J."/>
        </authorList>
    </citation>
    <scope>NUCLEOTIDE SEQUENCE [LARGE SCALE GENOMIC DNA]</scope>
    <source>
        <strain evidence="1">CMW44962</strain>
    </source>
</reference>
<evidence type="ECO:0000313" key="2">
    <source>
        <dbReference type="Proteomes" id="UP001138500"/>
    </source>
</evidence>